<keyword evidence="9" id="KW-0573">Peptidoglycan synthesis</keyword>
<evidence type="ECO:0000256" key="17">
    <source>
        <dbReference type="ARBA" id="ARBA00041185"/>
    </source>
</evidence>
<evidence type="ECO:0000313" key="23">
    <source>
        <dbReference type="Proteomes" id="UP000178406"/>
    </source>
</evidence>
<evidence type="ECO:0000256" key="20">
    <source>
        <dbReference type="ARBA" id="ARBA00049902"/>
    </source>
</evidence>
<dbReference type="GO" id="GO:0005886">
    <property type="term" value="C:plasma membrane"/>
    <property type="evidence" value="ECO:0007669"/>
    <property type="project" value="UniProtKB-SubCell"/>
</dbReference>
<evidence type="ECO:0000256" key="6">
    <source>
        <dbReference type="ARBA" id="ARBA00022679"/>
    </source>
</evidence>
<dbReference type="GO" id="GO:0008360">
    <property type="term" value="P:regulation of cell shape"/>
    <property type="evidence" value="ECO:0007669"/>
    <property type="project" value="UniProtKB-KW"/>
</dbReference>
<dbReference type="STRING" id="1798338.A3J56_00305"/>
<reference evidence="22 23" key="1">
    <citation type="journal article" date="2016" name="Nat. Commun.">
        <title>Thousands of microbial genomes shed light on interconnected biogeochemical processes in an aquifer system.</title>
        <authorList>
            <person name="Anantharaman K."/>
            <person name="Brown C.T."/>
            <person name="Hug L.A."/>
            <person name="Sharon I."/>
            <person name="Castelle C.J."/>
            <person name="Probst A.J."/>
            <person name="Thomas B.C."/>
            <person name="Singh A."/>
            <person name="Wilkins M.J."/>
            <person name="Karaoz U."/>
            <person name="Brodie E.L."/>
            <person name="Williams K.H."/>
            <person name="Hubbard S.S."/>
            <person name="Banfield J.F."/>
        </authorList>
    </citation>
    <scope>NUCLEOTIDE SEQUENCE [LARGE SCALE GENOMIC DNA]</scope>
</reference>
<evidence type="ECO:0000256" key="10">
    <source>
        <dbReference type="ARBA" id="ARBA00022989"/>
    </source>
</evidence>
<dbReference type="InterPro" id="IPR018365">
    <property type="entry name" value="Cell_cycle_FtsW-rel_CS"/>
</dbReference>
<proteinExistence type="inferred from homology"/>
<dbReference type="EMBL" id="MFHQ01000040">
    <property type="protein sequence ID" value="OGF73593.1"/>
    <property type="molecule type" value="Genomic_DNA"/>
</dbReference>
<comment type="pathway">
    <text evidence="2">Cell wall biogenesis; peptidoglycan biosynthesis.</text>
</comment>
<keyword evidence="6" id="KW-0808">Transferase</keyword>
<evidence type="ECO:0000256" key="18">
    <source>
        <dbReference type="ARBA" id="ARBA00041418"/>
    </source>
</evidence>
<evidence type="ECO:0000256" key="1">
    <source>
        <dbReference type="ARBA" id="ARBA00004651"/>
    </source>
</evidence>
<feature type="transmembrane region" description="Helical" evidence="21">
    <location>
        <begin position="12"/>
        <end position="36"/>
    </location>
</feature>
<dbReference type="Pfam" id="PF01098">
    <property type="entry name" value="FTSW_RODA_SPOVE"/>
    <property type="match status" value="1"/>
</dbReference>
<feature type="transmembrane region" description="Helical" evidence="21">
    <location>
        <begin position="164"/>
        <end position="181"/>
    </location>
</feature>
<evidence type="ECO:0000256" key="9">
    <source>
        <dbReference type="ARBA" id="ARBA00022984"/>
    </source>
</evidence>
<accession>A0A1F5WDC1</accession>
<feature type="transmembrane region" description="Helical" evidence="21">
    <location>
        <begin position="42"/>
        <end position="64"/>
    </location>
</feature>
<comment type="caution">
    <text evidence="22">The sequence shown here is derived from an EMBL/GenBank/DDBJ whole genome shotgun (WGS) entry which is preliminary data.</text>
</comment>
<gene>
    <name evidence="22" type="ORF">A3J56_00305</name>
</gene>
<feature type="transmembrane region" description="Helical" evidence="21">
    <location>
        <begin position="339"/>
        <end position="360"/>
    </location>
</feature>
<dbReference type="AlphaFoldDB" id="A0A1F5WDC1"/>
<dbReference type="GO" id="GO:0015648">
    <property type="term" value="F:lipid-linked peptidoglycan transporter activity"/>
    <property type="evidence" value="ECO:0007669"/>
    <property type="project" value="TreeGrafter"/>
</dbReference>
<dbReference type="GO" id="GO:0008955">
    <property type="term" value="F:peptidoglycan glycosyltransferase activity"/>
    <property type="evidence" value="ECO:0007669"/>
    <property type="project" value="UniProtKB-EC"/>
</dbReference>
<dbReference type="EC" id="2.4.99.28" evidence="19"/>
<feature type="transmembrane region" description="Helical" evidence="21">
    <location>
        <begin position="265"/>
        <end position="290"/>
    </location>
</feature>
<evidence type="ECO:0000256" key="14">
    <source>
        <dbReference type="ARBA" id="ARBA00032370"/>
    </source>
</evidence>
<keyword evidence="8" id="KW-0133">Cell shape</keyword>
<keyword evidence="11 21" id="KW-0472">Membrane</keyword>
<feature type="transmembrane region" description="Helical" evidence="21">
    <location>
        <begin position="302"/>
        <end position="327"/>
    </location>
</feature>
<keyword evidence="4 22" id="KW-0132">Cell division</keyword>
<dbReference type="Proteomes" id="UP000178406">
    <property type="component" value="Unassembled WGS sequence"/>
</dbReference>
<evidence type="ECO:0000256" key="12">
    <source>
        <dbReference type="ARBA" id="ARBA00023306"/>
    </source>
</evidence>
<dbReference type="InterPro" id="IPR013437">
    <property type="entry name" value="FtsW"/>
</dbReference>
<evidence type="ECO:0000256" key="7">
    <source>
        <dbReference type="ARBA" id="ARBA00022692"/>
    </source>
</evidence>
<evidence type="ECO:0000256" key="3">
    <source>
        <dbReference type="ARBA" id="ARBA00022475"/>
    </source>
</evidence>
<evidence type="ECO:0000256" key="19">
    <source>
        <dbReference type="ARBA" id="ARBA00044770"/>
    </source>
</evidence>
<keyword evidence="5" id="KW-0328">Glycosyltransferase</keyword>
<evidence type="ECO:0000256" key="4">
    <source>
        <dbReference type="ARBA" id="ARBA00022618"/>
    </source>
</evidence>
<dbReference type="GO" id="GO:0051301">
    <property type="term" value="P:cell division"/>
    <property type="evidence" value="ECO:0007669"/>
    <property type="project" value="UniProtKB-KW"/>
</dbReference>
<comment type="similarity">
    <text evidence="16">Belongs to the SEDS family. FtsW subfamily.</text>
</comment>
<evidence type="ECO:0000313" key="22">
    <source>
        <dbReference type="EMBL" id="OGF73593.1"/>
    </source>
</evidence>
<evidence type="ECO:0000256" key="8">
    <source>
        <dbReference type="ARBA" id="ARBA00022960"/>
    </source>
</evidence>
<keyword evidence="7 21" id="KW-0812">Transmembrane</keyword>
<evidence type="ECO:0000256" key="2">
    <source>
        <dbReference type="ARBA" id="ARBA00004752"/>
    </source>
</evidence>
<name>A0A1F5WDC1_9BACT</name>
<feature type="transmembrane region" description="Helical" evidence="21">
    <location>
        <begin position="76"/>
        <end position="98"/>
    </location>
</feature>
<feature type="transmembrane region" description="Helical" evidence="21">
    <location>
        <begin position="104"/>
        <end position="127"/>
    </location>
</feature>
<feature type="transmembrane region" description="Helical" evidence="21">
    <location>
        <begin position="139"/>
        <end position="158"/>
    </location>
</feature>
<evidence type="ECO:0000256" key="11">
    <source>
        <dbReference type="ARBA" id="ARBA00023136"/>
    </source>
</evidence>
<evidence type="ECO:0000256" key="5">
    <source>
        <dbReference type="ARBA" id="ARBA00022676"/>
    </source>
</evidence>
<dbReference type="GO" id="GO:0032153">
    <property type="term" value="C:cell division site"/>
    <property type="evidence" value="ECO:0007669"/>
    <property type="project" value="TreeGrafter"/>
</dbReference>
<dbReference type="NCBIfam" id="TIGR02614">
    <property type="entry name" value="ftsW"/>
    <property type="match status" value="1"/>
</dbReference>
<dbReference type="GO" id="GO:0009252">
    <property type="term" value="P:peptidoglycan biosynthetic process"/>
    <property type="evidence" value="ECO:0007669"/>
    <property type="project" value="UniProtKB-KW"/>
</dbReference>
<evidence type="ECO:0000256" key="15">
    <source>
        <dbReference type="ARBA" id="ARBA00033270"/>
    </source>
</evidence>
<organism evidence="22 23">
    <name type="scientific">Candidatus Giovannonibacteria bacterium RIFCSPHIGHO2_02_FULL_46_20</name>
    <dbReference type="NCBI Taxonomy" id="1798338"/>
    <lineage>
        <taxon>Bacteria</taxon>
        <taxon>Candidatus Giovannoniibacteriota</taxon>
    </lineage>
</organism>
<feature type="transmembrane region" description="Helical" evidence="21">
    <location>
        <begin position="188"/>
        <end position="205"/>
    </location>
</feature>
<dbReference type="PANTHER" id="PTHR30474">
    <property type="entry name" value="CELL CYCLE PROTEIN"/>
    <property type="match status" value="1"/>
</dbReference>
<keyword evidence="12" id="KW-0131">Cell cycle</keyword>
<comment type="subcellular location">
    <subcellularLocation>
        <location evidence="1">Cell membrane</location>
        <topology evidence="1">Multi-pass membrane protein</topology>
    </subcellularLocation>
</comment>
<protein>
    <recommendedName>
        <fullName evidence="17">Probable peptidoglycan glycosyltransferase FtsW</fullName>
        <ecNumber evidence="19">2.4.99.28</ecNumber>
    </recommendedName>
    <alternativeName>
        <fullName evidence="18">Cell division protein FtsW</fullName>
    </alternativeName>
    <alternativeName>
        <fullName evidence="15">Cell wall polymerase</fullName>
    </alternativeName>
    <alternativeName>
        <fullName evidence="14">Peptidoglycan polymerase</fullName>
    </alternativeName>
</protein>
<keyword evidence="3" id="KW-1003">Cell membrane</keyword>
<keyword evidence="13" id="KW-0961">Cell wall biogenesis/degradation</keyword>
<evidence type="ECO:0000256" key="13">
    <source>
        <dbReference type="ARBA" id="ARBA00023316"/>
    </source>
</evidence>
<dbReference type="InterPro" id="IPR001182">
    <property type="entry name" value="FtsW/RodA"/>
</dbReference>
<comment type="catalytic activity">
    <reaction evidence="20">
        <text>[GlcNAc-(1-&gt;4)-Mur2Ac(oyl-L-Ala-gamma-D-Glu-L-Lys-D-Ala-D-Ala)](n)-di-trans,octa-cis-undecaprenyl diphosphate + beta-D-GlcNAc-(1-&gt;4)-Mur2Ac(oyl-L-Ala-gamma-D-Glu-L-Lys-D-Ala-D-Ala)-di-trans,octa-cis-undecaprenyl diphosphate = [GlcNAc-(1-&gt;4)-Mur2Ac(oyl-L-Ala-gamma-D-Glu-L-Lys-D-Ala-D-Ala)](n+1)-di-trans,octa-cis-undecaprenyl diphosphate + di-trans,octa-cis-undecaprenyl diphosphate + H(+)</text>
        <dbReference type="Rhea" id="RHEA:23708"/>
        <dbReference type="Rhea" id="RHEA-COMP:9602"/>
        <dbReference type="Rhea" id="RHEA-COMP:9603"/>
        <dbReference type="ChEBI" id="CHEBI:15378"/>
        <dbReference type="ChEBI" id="CHEBI:58405"/>
        <dbReference type="ChEBI" id="CHEBI:60033"/>
        <dbReference type="ChEBI" id="CHEBI:78435"/>
        <dbReference type="EC" id="2.4.99.28"/>
    </reaction>
</comment>
<dbReference type="PROSITE" id="PS00428">
    <property type="entry name" value="FTSW_RODA_SPOVE"/>
    <property type="match status" value="1"/>
</dbReference>
<evidence type="ECO:0000256" key="21">
    <source>
        <dbReference type="SAM" id="Phobius"/>
    </source>
</evidence>
<sequence>MARRYTYDPIFFALSLLLLGIGLFVLASASLGLSILNFRNPYYYTLHQIFYGALPGLVLLGFFAQTPYRFWKKIALPLLLVAIGLVMLVFVPGIGFAHGGAQRWISLGPISFQPSEFLKFAFIIYLASWLESRVRDIRSFTMGLLPFLIMSGFIASFLIKQPDIGTLVVLMMTAFALFTISGATWRQIVAMVLLGGVLFGILAIAEPYRLSRIITFLDPARDPQGSGYQIRQALIAIGSGGLWGRGFALSRQKFSYLPEPMGDSIFAVAAEEIGFIGSTSIMLLFMLFYLRGIQIARSTTDLFGKFLATGLMLLIIVQSFVNIAAISGLGPLTGIPLPFISYGGSALVFTLTEVGIILNISKERA</sequence>
<evidence type="ECO:0000256" key="16">
    <source>
        <dbReference type="ARBA" id="ARBA00038053"/>
    </source>
</evidence>
<dbReference type="PANTHER" id="PTHR30474:SF2">
    <property type="entry name" value="PEPTIDOGLYCAN GLYCOSYLTRANSFERASE FTSW-RELATED"/>
    <property type="match status" value="1"/>
</dbReference>
<dbReference type="GO" id="GO:0071555">
    <property type="term" value="P:cell wall organization"/>
    <property type="evidence" value="ECO:0007669"/>
    <property type="project" value="UniProtKB-KW"/>
</dbReference>
<keyword evidence="10 21" id="KW-1133">Transmembrane helix</keyword>